<dbReference type="Proteomes" id="UP000050741">
    <property type="component" value="Unassembled WGS sequence"/>
</dbReference>
<dbReference type="Pfam" id="PF13087">
    <property type="entry name" value="AAA_12"/>
    <property type="match status" value="1"/>
</dbReference>
<dbReference type="PANTHER" id="PTHR10887">
    <property type="entry name" value="DNA2/NAM7 HELICASE FAMILY"/>
    <property type="match status" value="1"/>
</dbReference>
<reference evidence="4" key="2">
    <citation type="submission" date="2016-06" db="UniProtKB">
        <authorList>
            <consortium name="WormBaseParasite"/>
        </authorList>
    </citation>
    <scope>IDENTIFICATION</scope>
</reference>
<dbReference type="SUPFAM" id="SSF52540">
    <property type="entry name" value="P-loop containing nucleoside triphosphate hydrolases"/>
    <property type="match status" value="1"/>
</dbReference>
<evidence type="ECO:0000313" key="4">
    <source>
        <dbReference type="WBParaSite" id="GPLIN_000431600"/>
    </source>
</evidence>
<sequence length="242" mass="26917">METRTAGWRSEKIVEVLQPTTGPAGQLQQVDEDATSEGAGEDGPTAAEGSGFLEAGDVGFPVFWHHVNAPEEKKMDGHLYTNKGGWMAVVHAYIRRVCTELRVRPSGIGVIVPHSYQVHRLRRLLGDEHKEVHYQGVQRRVIIISTVLQNSEQAAFTMESGSGKAMALGLVYRKLGTSENWAPGYYPFNTVINRAQELLIIVGNAKVMTKDPSWKEMIDYCRKNGATVDMPSADEEQELEEY</sequence>
<dbReference type="InterPro" id="IPR045055">
    <property type="entry name" value="DNA2/NAM7-like"/>
</dbReference>
<evidence type="ECO:0000313" key="3">
    <source>
        <dbReference type="Proteomes" id="UP000050741"/>
    </source>
</evidence>
<dbReference type="InterPro" id="IPR041679">
    <property type="entry name" value="DNA2/NAM7-like_C"/>
</dbReference>
<protein>
    <submittedName>
        <fullName evidence="4">RNA helicase</fullName>
    </submittedName>
</protein>
<dbReference type="GO" id="GO:0035194">
    <property type="term" value="P:regulatory ncRNA-mediated post-transcriptional gene silencing"/>
    <property type="evidence" value="ECO:0007669"/>
    <property type="project" value="TreeGrafter"/>
</dbReference>
<feature type="region of interest" description="Disordered" evidence="1">
    <location>
        <begin position="1"/>
        <end position="50"/>
    </location>
</feature>
<evidence type="ECO:0000259" key="2">
    <source>
        <dbReference type="Pfam" id="PF13087"/>
    </source>
</evidence>
<dbReference type="InterPro" id="IPR047187">
    <property type="entry name" value="SF1_C_Upf1"/>
</dbReference>
<feature type="compositionally biased region" description="Basic and acidic residues" evidence="1">
    <location>
        <begin position="1"/>
        <end position="14"/>
    </location>
</feature>
<feature type="domain" description="DNA2/NAM7 helicase-like C-terminal" evidence="2">
    <location>
        <begin position="60"/>
        <end position="206"/>
    </location>
</feature>
<organism evidence="3 4">
    <name type="scientific">Globodera pallida</name>
    <name type="common">Potato cyst nematode worm</name>
    <name type="synonym">Heterodera pallida</name>
    <dbReference type="NCBI Taxonomy" id="36090"/>
    <lineage>
        <taxon>Eukaryota</taxon>
        <taxon>Metazoa</taxon>
        <taxon>Ecdysozoa</taxon>
        <taxon>Nematoda</taxon>
        <taxon>Chromadorea</taxon>
        <taxon>Rhabditida</taxon>
        <taxon>Tylenchina</taxon>
        <taxon>Tylenchomorpha</taxon>
        <taxon>Tylenchoidea</taxon>
        <taxon>Heteroderidae</taxon>
        <taxon>Heteroderinae</taxon>
        <taxon>Globodera</taxon>
    </lineage>
</organism>
<keyword evidence="3" id="KW-1185">Reference proteome</keyword>
<dbReference type="WBParaSite" id="GPLIN_000431600">
    <property type="protein sequence ID" value="GPLIN_000431600"/>
    <property type="gene ID" value="GPLIN_000431600"/>
</dbReference>
<dbReference type="GO" id="GO:0043186">
    <property type="term" value="C:P granule"/>
    <property type="evidence" value="ECO:0007669"/>
    <property type="project" value="TreeGrafter"/>
</dbReference>
<dbReference type="InterPro" id="IPR027417">
    <property type="entry name" value="P-loop_NTPase"/>
</dbReference>
<name>A0A183BUN0_GLOPA</name>
<feature type="compositionally biased region" description="Polar residues" evidence="1">
    <location>
        <begin position="18"/>
        <end position="29"/>
    </location>
</feature>
<proteinExistence type="predicted"/>
<dbReference type="CDD" id="cd18808">
    <property type="entry name" value="SF1_C_Upf1"/>
    <property type="match status" value="1"/>
</dbReference>
<accession>A0A183BUN0</accession>
<dbReference type="AlphaFoldDB" id="A0A183BUN0"/>
<reference evidence="3" key="1">
    <citation type="submission" date="2014-05" db="EMBL/GenBank/DDBJ databases">
        <title>The genome and life-stage specific transcriptomes of Globodera pallida elucidate key aspects of plant parasitism by a cyst nematode.</title>
        <authorList>
            <person name="Cotton J.A."/>
            <person name="Lilley C.J."/>
            <person name="Jones L.M."/>
            <person name="Kikuchi T."/>
            <person name="Reid A.J."/>
            <person name="Thorpe P."/>
            <person name="Tsai I.J."/>
            <person name="Beasley H."/>
            <person name="Blok V."/>
            <person name="Cock P.J.A."/>
            <person name="Van den Akker S.E."/>
            <person name="Holroyd N."/>
            <person name="Hunt M."/>
            <person name="Mantelin S."/>
            <person name="Naghra H."/>
            <person name="Pain A."/>
            <person name="Palomares-Rius J.E."/>
            <person name="Zarowiecki M."/>
            <person name="Berriman M."/>
            <person name="Jones J.T."/>
            <person name="Urwin P.E."/>
        </authorList>
    </citation>
    <scope>NUCLEOTIDE SEQUENCE [LARGE SCALE GENOMIC DNA]</scope>
    <source>
        <strain evidence="3">Lindley</strain>
    </source>
</reference>
<dbReference type="GO" id="GO:0005829">
    <property type="term" value="C:cytosol"/>
    <property type="evidence" value="ECO:0007669"/>
    <property type="project" value="TreeGrafter"/>
</dbReference>
<dbReference type="Gene3D" id="3.40.50.300">
    <property type="entry name" value="P-loop containing nucleotide triphosphate hydrolases"/>
    <property type="match status" value="1"/>
</dbReference>
<dbReference type="PANTHER" id="PTHR10887:SF322">
    <property type="entry name" value="HELICASE MOV-10"/>
    <property type="match status" value="1"/>
</dbReference>
<evidence type="ECO:0000256" key="1">
    <source>
        <dbReference type="SAM" id="MobiDB-lite"/>
    </source>
</evidence>